<dbReference type="SUPFAM" id="SSF50249">
    <property type="entry name" value="Nucleic acid-binding proteins"/>
    <property type="match status" value="1"/>
</dbReference>
<dbReference type="PANTHER" id="PTHR10302">
    <property type="entry name" value="SINGLE-STRANDED DNA-BINDING PROTEIN"/>
    <property type="match status" value="1"/>
</dbReference>
<dbReference type="InterPro" id="IPR011344">
    <property type="entry name" value="ssDNA-bd"/>
</dbReference>
<proteinExistence type="predicted"/>
<dbReference type="Proteomes" id="UP000095728">
    <property type="component" value="Unassembled WGS sequence"/>
</dbReference>
<sequence length="121" mass="13741">MLFKRAFSQTSKKLDFAKMSIIGRIGNDLVSQQGAKGTPFLKYNIAVQPQKDAETNWFNVVCFSEQQIKFMEEYVRKGALVYVEANVRTSNFEKEDGSKSYGVSFIQKNINVLQNGKEVAE</sequence>
<reference evidence="4" key="1">
    <citation type="journal article" date="2016" name="Genome Announc.">
        <title>Genome sequences of three species of Hanseniaspora isolated from spontaneous wine fermentations.</title>
        <authorList>
            <person name="Sternes P.R."/>
            <person name="Lee D."/>
            <person name="Kutyna D.R."/>
            <person name="Borneman A.R."/>
        </authorList>
    </citation>
    <scope>NUCLEOTIDE SEQUENCE [LARGE SCALE GENOMIC DNA]</scope>
    <source>
        <strain evidence="4">AWRI3579</strain>
    </source>
</reference>
<organism evidence="3 4">
    <name type="scientific">Hanseniaspora osmophila</name>
    <dbReference type="NCBI Taxonomy" id="56408"/>
    <lineage>
        <taxon>Eukaryota</taxon>
        <taxon>Fungi</taxon>
        <taxon>Dikarya</taxon>
        <taxon>Ascomycota</taxon>
        <taxon>Saccharomycotina</taxon>
        <taxon>Saccharomycetes</taxon>
        <taxon>Saccharomycodales</taxon>
        <taxon>Saccharomycodaceae</taxon>
        <taxon>Hanseniaspora</taxon>
    </lineage>
</organism>
<keyword evidence="1 2" id="KW-0238">DNA-binding</keyword>
<comment type="caution">
    <text evidence="3">The sequence shown here is derived from an EMBL/GenBank/DDBJ whole genome shotgun (WGS) entry which is preliminary data.</text>
</comment>
<protein>
    <recommendedName>
        <fullName evidence="2">Single-stranded DNA-binding protein</fullName>
    </recommendedName>
</protein>
<gene>
    <name evidence="3" type="ORF">AWRI3579_g1515</name>
</gene>
<evidence type="ECO:0000313" key="4">
    <source>
        <dbReference type="Proteomes" id="UP000095728"/>
    </source>
</evidence>
<dbReference type="CDD" id="cd04496">
    <property type="entry name" value="SSB_OBF"/>
    <property type="match status" value="1"/>
</dbReference>
<dbReference type="OrthoDB" id="1078367at2759"/>
<dbReference type="PANTHER" id="PTHR10302:SF0">
    <property type="entry name" value="SINGLE-STRANDED DNA-BINDING PROTEIN, MITOCHONDRIAL"/>
    <property type="match status" value="1"/>
</dbReference>
<evidence type="ECO:0000313" key="3">
    <source>
        <dbReference type="EMBL" id="OEJ86589.1"/>
    </source>
</evidence>
<dbReference type="InterPro" id="IPR000424">
    <property type="entry name" value="Primosome_PriB/ssb"/>
</dbReference>
<keyword evidence="4" id="KW-1185">Reference proteome</keyword>
<dbReference type="GO" id="GO:0006264">
    <property type="term" value="P:mitochondrial DNA replication"/>
    <property type="evidence" value="ECO:0007669"/>
    <property type="project" value="TreeGrafter"/>
</dbReference>
<dbReference type="GO" id="GO:0003697">
    <property type="term" value="F:single-stranded DNA binding"/>
    <property type="evidence" value="ECO:0007669"/>
    <property type="project" value="InterPro"/>
</dbReference>
<evidence type="ECO:0000256" key="1">
    <source>
        <dbReference type="ARBA" id="ARBA00023125"/>
    </source>
</evidence>
<dbReference type="AlphaFoldDB" id="A0A1E5RI42"/>
<dbReference type="EMBL" id="LPNM01000006">
    <property type="protein sequence ID" value="OEJ86589.1"/>
    <property type="molecule type" value="Genomic_DNA"/>
</dbReference>
<accession>A0A1E5RI42</accession>
<dbReference type="InterPro" id="IPR012340">
    <property type="entry name" value="NA-bd_OB-fold"/>
</dbReference>
<dbReference type="Gene3D" id="2.40.50.140">
    <property type="entry name" value="Nucleic acid-binding proteins"/>
    <property type="match status" value="1"/>
</dbReference>
<dbReference type="PROSITE" id="PS50935">
    <property type="entry name" value="SSB"/>
    <property type="match status" value="1"/>
</dbReference>
<dbReference type="PIRSF" id="PIRSF002070">
    <property type="entry name" value="SSB"/>
    <property type="match status" value="1"/>
</dbReference>
<dbReference type="FunCoup" id="A0A1E5RI42">
    <property type="interactions" value="224"/>
</dbReference>
<dbReference type="GO" id="GO:0042645">
    <property type="term" value="C:mitochondrial nucleoid"/>
    <property type="evidence" value="ECO:0007669"/>
    <property type="project" value="TreeGrafter"/>
</dbReference>
<evidence type="ECO:0000256" key="2">
    <source>
        <dbReference type="PIRNR" id="PIRNR002070"/>
    </source>
</evidence>
<dbReference type="STRING" id="56408.A0A1E5RI42"/>
<dbReference type="Pfam" id="PF00436">
    <property type="entry name" value="SSB"/>
    <property type="match status" value="1"/>
</dbReference>
<comment type="subcellular location">
    <subcellularLocation>
        <location evidence="2">Mitochondrion</location>
    </subcellularLocation>
</comment>
<dbReference type="NCBIfam" id="TIGR00621">
    <property type="entry name" value="ssb"/>
    <property type="match status" value="1"/>
</dbReference>
<dbReference type="InParanoid" id="A0A1E5RI42"/>
<name>A0A1E5RI42_9ASCO</name>
<keyword evidence="2" id="KW-0496">Mitochondrion</keyword>